<accession>A0A7V5RQ79</accession>
<dbReference type="Proteomes" id="UP000885771">
    <property type="component" value="Unassembled WGS sequence"/>
</dbReference>
<dbReference type="InterPro" id="IPR038587">
    <property type="entry name" value="Ribosomal_eL40_sf"/>
</dbReference>
<dbReference type="EMBL" id="DRLI01000255">
    <property type="protein sequence ID" value="HHM02682.1"/>
    <property type="molecule type" value="Genomic_DNA"/>
</dbReference>
<keyword evidence="2" id="KW-0472">Membrane</keyword>
<dbReference type="Gene3D" id="1.10.8.640">
    <property type="entry name" value="Cytochrome C biogenesis protein"/>
    <property type="match status" value="2"/>
</dbReference>
<dbReference type="InterPro" id="IPR025874">
    <property type="entry name" value="DZR"/>
</dbReference>
<feature type="region of interest" description="Disordered" evidence="1">
    <location>
        <begin position="60"/>
        <end position="89"/>
    </location>
</feature>
<dbReference type="Pfam" id="PF12773">
    <property type="entry name" value="DZR"/>
    <property type="match status" value="1"/>
</dbReference>
<proteinExistence type="predicted"/>
<comment type="caution">
    <text evidence="4">The sequence shown here is derived from an EMBL/GenBank/DDBJ whole genome shotgun (WGS) entry which is preliminary data.</text>
</comment>
<gene>
    <name evidence="4" type="ORF">ENJ15_06675</name>
</gene>
<feature type="compositionally biased region" description="Basic residues" evidence="1">
    <location>
        <begin position="69"/>
        <end position="82"/>
    </location>
</feature>
<evidence type="ECO:0000256" key="1">
    <source>
        <dbReference type="SAM" id="MobiDB-lite"/>
    </source>
</evidence>
<organism evidence="4">
    <name type="scientific">Caldithrix abyssi</name>
    <dbReference type="NCBI Taxonomy" id="187145"/>
    <lineage>
        <taxon>Bacteria</taxon>
        <taxon>Pseudomonadati</taxon>
        <taxon>Calditrichota</taxon>
        <taxon>Calditrichia</taxon>
        <taxon>Calditrichales</taxon>
        <taxon>Calditrichaceae</taxon>
        <taxon>Caldithrix</taxon>
    </lineage>
</organism>
<protein>
    <submittedName>
        <fullName evidence="4">Zinc-ribbon domain-containing protein</fullName>
    </submittedName>
</protein>
<keyword evidence="2" id="KW-1133">Transmembrane helix</keyword>
<name>A0A7V5RQ79_CALAY</name>
<feature type="transmembrane region" description="Helical" evidence="2">
    <location>
        <begin position="92"/>
        <end position="110"/>
    </location>
</feature>
<dbReference type="AlphaFoldDB" id="A0A7V5RQ79"/>
<evidence type="ECO:0000313" key="4">
    <source>
        <dbReference type="EMBL" id="HHM02682.1"/>
    </source>
</evidence>
<sequence>MGKTKICTECGAENNPRAKFCQECGNSIREQTAKKYCKRCGSENEQEARFCFNCGEALQQPGGKEPKKASRKKKRPRAKKKTPQPSQTNNMTVLKIGAVLFAGLIIYMLIPQRQQPTGPPPANIQALALTEQKSNDPRLEAELLDIAAKFICSCGTCGEQPLNTCTCEVAVAERQFIRGELQAKKDSDSIIRTVNEKYGWIKPQYREKYGAGRGNAVLKTPLPAAPGLKMITTPGDRQVALPSDRLAIISSFACTCGQCGIDELKDCNCSHPGGALEVKNFIDQKISEGKYTKENIVEIVDARYGNRIR</sequence>
<dbReference type="Gene3D" id="4.10.1060.50">
    <property type="match status" value="1"/>
</dbReference>
<evidence type="ECO:0000259" key="3">
    <source>
        <dbReference type="Pfam" id="PF12773"/>
    </source>
</evidence>
<evidence type="ECO:0000256" key="2">
    <source>
        <dbReference type="SAM" id="Phobius"/>
    </source>
</evidence>
<feature type="domain" description="DZANK-type" evidence="3">
    <location>
        <begin position="7"/>
        <end position="55"/>
    </location>
</feature>
<dbReference type="InterPro" id="IPR038297">
    <property type="entry name" value="CcmH/CycL/NrfF/Ccl2_sf"/>
</dbReference>
<keyword evidence="2" id="KW-0812">Transmembrane</keyword>
<reference evidence="4" key="1">
    <citation type="journal article" date="2020" name="mSystems">
        <title>Genome- and Community-Level Interaction Insights into Carbon Utilization and Element Cycling Functions of Hydrothermarchaeota in Hydrothermal Sediment.</title>
        <authorList>
            <person name="Zhou Z."/>
            <person name="Liu Y."/>
            <person name="Xu W."/>
            <person name="Pan J."/>
            <person name="Luo Z.H."/>
            <person name="Li M."/>
        </authorList>
    </citation>
    <scope>NUCLEOTIDE SEQUENCE [LARGE SCALE GENOMIC DNA]</scope>
    <source>
        <strain evidence="4">HyVt-460</strain>
    </source>
</reference>